<dbReference type="EMBL" id="CP003119">
    <property type="protein sequence ID" value="AFA74986.1"/>
    <property type="molecule type" value="Genomic_DNA"/>
</dbReference>
<feature type="transmembrane region" description="Helical" evidence="2">
    <location>
        <begin position="32"/>
        <end position="53"/>
    </location>
</feature>
<dbReference type="eggNOG" id="ENOG5034A9S">
    <property type="taxonomic scope" value="Bacteria"/>
</dbReference>
<dbReference type="Proteomes" id="UP000009154">
    <property type="component" value="Chromosome"/>
</dbReference>
<evidence type="ECO:0000256" key="2">
    <source>
        <dbReference type="SAM" id="Phobius"/>
    </source>
</evidence>
<evidence type="ECO:0008006" key="5">
    <source>
        <dbReference type="Google" id="ProtNLM"/>
    </source>
</evidence>
<name>H6MR82_GORPV</name>
<reference evidence="3 4" key="1">
    <citation type="journal article" date="2012" name="Appl. Environ. Microbiol.">
        <title>Involvement of two latex-clearing proteins during rubber degradation and insights into the subsequent degradation pathway revealed by the genome sequence of Gordonia polyisoprenivorans strain VH2.</title>
        <authorList>
            <person name="Hiessl S."/>
            <person name="Schuldes J."/>
            <person name="Thurmer A."/>
            <person name="Halbsguth T."/>
            <person name="Broker D."/>
            <person name="Angelov A."/>
            <person name="Liebl W."/>
            <person name="Daniel R."/>
            <person name="Steinbuchel A."/>
        </authorList>
    </citation>
    <scope>NUCLEOTIDE SEQUENCE [LARGE SCALE GENOMIC DNA]</scope>
    <source>
        <strain evidence="4">DSM 44266 / VH2</strain>
    </source>
</reference>
<evidence type="ECO:0000313" key="4">
    <source>
        <dbReference type="Proteomes" id="UP000009154"/>
    </source>
</evidence>
<feature type="region of interest" description="Disordered" evidence="1">
    <location>
        <begin position="1"/>
        <end position="29"/>
    </location>
</feature>
<dbReference type="AlphaFoldDB" id="H6MR82"/>
<keyword evidence="2" id="KW-0812">Transmembrane</keyword>
<evidence type="ECO:0000313" key="3">
    <source>
        <dbReference type="EMBL" id="AFA74986.1"/>
    </source>
</evidence>
<gene>
    <name evidence="3" type="ordered locus">GPOL_c39750</name>
</gene>
<dbReference type="KEGG" id="gpo:GPOL_c39750"/>
<keyword evidence="2" id="KW-0472">Membrane</keyword>
<sequence>MAGAGSEASGPKAPGDRRSLTPGAGESSPSRLLQVAGVVFVIGVLAIIALFVTPVADHGETAPTAVYLLTMCAPLGFLLGVVYALRSGRGAR</sequence>
<feature type="transmembrane region" description="Helical" evidence="2">
    <location>
        <begin position="65"/>
        <end position="85"/>
    </location>
</feature>
<proteinExistence type="predicted"/>
<accession>H6MR82</accession>
<keyword evidence="2" id="KW-1133">Transmembrane helix</keyword>
<dbReference type="HOGENOM" id="CLU_186765_0_0_11"/>
<keyword evidence="4" id="KW-1185">Reference proteome</keyword>
<organism evidence="3 4">
    <name type="scientific">Gordonia polyisoprenivorans (strain DSM 44266 / VH2)</name>
    <dbReference type="NCBI Taxonomy" id="1112204"/>
    <lineage>
        <taxon>Bacteria</taxon>
        <taxon>Bacillati</taxon>
        <taxon>Actinomycetota</taxon>
        <taxon>Actinomycetes</taxon>
        <taxon>Mycobacteriales</taxon>
        <taxon>Gordoniaceae</taxon>
        <taxon>Gordonia</taxon>
    </lineage>
</organism>
<protein>
    <recommendedName>
        <fullName evidence="5">Integral membrane protein</fullName>
    </recommendedName>
</protein>
<evidence type="ECO:0000256" key="1">
    <source>
        <dbReference type="SAM" id="MobiDB-lite"/>
    </source>
</evidence>
<dbReference type="STRING" id="1112204.GPOL_c39750"/>